<comment type="caution">
    <text evidence="2">The sequence shown here is derived from an EMBL/GenBank/DDBJ whole genome shotgun (WGS) entry which is preliminary data.</text>
</comment>
<name>A0A0F9AR20_9ZZZZ</name>
<protein>
    <submittedName>
        <fullName evidence="2">Uncharacterized protein</fullName>
    </submittedName>
</protein>
<organism evidence="2">
    <name type="scientific">marine sediment metagenome</name>
    <dbReference type="NCBI Taxonomy" id="412755"/>
    <lineage>
        <taxon>unclassified sequences</taxon>
        <taxon>metagenomes</taxon>
        <taxon>ecological metagenomes</taxon>
    </lineage>
</organism>
<sequence>TEKEMGKKVKETSIYKQALARVVALLNDSGPPWPQKPADYGESYEFPQDITSLSPKYLGRLQSRLAGWEGYTQYLLGRADVELALLQNSYDIALHEKMAALQNGGSACKLKSTLTAEALAAVLELKEATYTLAEKRAVVTLLKSQKSIYDTQRHAASREQSRRADELRHRLA</sequence>
<feature type="non-terminal residue" evidence="2">
    <location>
        <position position="1"/>
    </location>
</feature>
<dbReference type="AlphaFoldDB" id="A0A0F9AR20"/>
<feature type="region of interest" description="Disordered" evidence="1">
    <location>
        <begin position="152"/>
        <end position="172"/>
    </location>
</feature>
<accession>A0A0F9AR20</accession>
<reference evidence="2" key="1">
    <citation type="journal article" date="2015" name="Nature">
        <title>Complex archaea that bridge the gap between prokaryotes and eukaryotes.</title>
        <authorList>
            <person name="Spang A."/>
            <person name="Saw J.H."/>
            <person name="Jorgensen S.L."/>
            <person name="Zaremba-Niedzwiedzka K."/>
            <person name="Martijn J."/>
            <person name="Lind A.E."/>
            <person name="van Eijk R."/>
            <person name="Schleper C."/>
            <person name="Guy L."/>
            <person name="Ettema T.J."/>
        </authorList>
    </citation>
    <scope>NUCLEOTIDE SEQUENCE</scope>
</reference>
<evidence type="ECO:0000313" key="2">
    <source>
        <dbReference type="EMBL" id="KKL04087.1"/>
    </source>
</evidence>
<dbReference type="EMBL" id="LAZR01044673">
    <property type="protein sequence ID" value="KKL04087.1"/>
    <property type="molecule type" value="Genomic_DNA"/>
</dbReference>
<gene>
    <name evidence="2" type="ORF">LCGC14_2619610</name>
</gene>
<proteinExistence type="predicted"/>
<evidence type="ECO:0000256" key="1">
    <source>
        <dbReference type="SAM" id="MobiDB-lite"/>
    </source>
</evidence>